<dbReference type="Proteomes" id="UP000693797">
    <property type="component" value="Segment"/>
</dbReference>
<keyword evidence="2" id="KW-1185">Reference proteome</keyword>
<accession>A0A8E4ZAZ6</accession>
<proteinExistence type="predicted"/>
<name>A0A8E4ZAZ6_9CAUD</name>
<organism evidence="1 2">
    <name type="scientific">Cellulophaga phage Calle_1</name>
    <dbReference type="NCBI Taxonomy" id="2745643"/>
    <lineage>
        <taxon>Viruses</taxon>
        <taxon>Duplodnaviria</taxon>
        <taxon>Heunggongvirae</taxon>
        <taxon>Uroviricota</taxon>
        <taxon>Caudoviricetes</taxon>
        <taxon>Pervagoviridae</taxon>
        <taxon>Callevirus</taxon>
        <taxon>Callevirus Calle</taxon>
    </lineage>
</organism>
<dbReference type="EMBL" id="MT732432">
    <property type="protein sequence ID" value="QQV89698.1"/>
    <property type="molecule type" value="Genomic_DNA"/>
</dbReference>
<gene>
    <name evidence="1" type="ORF">Calle1_32</name>
</gene>
<sequence>MSDKLLGVIELKTIRIDTVFYDYEGQDLGDEEVRESILGGDYVGARVYVNDVLASSYGDYYHEKGDVAAEAFANGLLFALNAPEDFEITYTNSIEVY</sequence>
<evidence type="ECO:0000313" key="1">
    <source>
        <dbReference type="EMBL" id="QQV89698.1"/>
    </source>
</evidence>
<reference evidence="1 2" key="1">
    <citation type="submission" date="2020-07" db="EMBL/GenBank/DDBJ databases">
        <title>Highly diverse flavobacterial phages as mortality factor during North Sea spring blooms.</title>
        <authorList>
            <person name="Bartlau N."/>
            <person name="Wichels A."/>
            <person name="Krohne G."/>
            <person name="Adriaenssens E.M."/>
            <person name="Heins A."/>
            <person name="Fuchs B.M."/>
            <person name="Amann R."/>
            <person name="Moraru C."/>
        </authorList>
    </citation>
    <scope>NUCLEOTIDE SEQUENCE [LARGE SCALE GENOMIC DNA]</scope>
</reference>
<protein>
    <submittedName>
        <fullName evidence="1">Uncharacterized protein</fullName>
    </submittedName>
</protein>
<evidence type="ECO:0000313" key="2">
    <source>
        <dbReference type="Proteomes" id="UP000693797"/>
    </source>
</evidence>